<dbReference type="Pfam" id="PF12729">
    <property type="entry name" value="4HB_MCP_1"/>
    <property type="match status" value="1"/>
</dbReference>
<dbReference type="GO" id="GO:0016020">
    <property type="term" value="C:membrane"/>
    <property type="evidence" value="ECO:0007669"/>
    <property type="project" value="UniProtKB-SubCell"/>
</dbReference>
<dbReference type="PANTHER" id="PTHR32089">
    <property type="entry name" value="METHYL-ACCEPTING CHEMOTAXIS PROTEIN MCPB"/>
    <property type="match status" value="1"/>
</dbReference>
<organism evidence="11 12">
    <name type="scientific">Phytopseudomonas seleniipraecipitans</name>
    <dbReference type="NCBI Taxonomy" id="640205"/>
    <lineage>
        <taxon>Bacteria</taxon>
        <taxon>Pseudomonadati</taxon>
        <taxon>Pseudomonadota</taxon>
        <taxon>Gammaproteobacteria</taxon>
        <taxon>Pseudomonadales</taxon>
        <taxon>Pseudomonadaceae</taxon>
        <taxon>Phytopseudomonas</taxon>
    </lineage>
</organism>
<comment type="subcellular location">
    <subcellularLocation>
        <location evidence="1">Membrane</location>
        <topology evidence="1">Multi-pass membrane protein</topology>
    </subcellularLocation>
</comment>
<name>A0A1G7T4A4_9GAMM</name>
<protein>
    <submittedName>
        <fullName evidence="11">Methyl-accepting chemotaxis protein</fullName>
    </submittedName>
</protein>
<dbReference type="OrthoDB" id="2489132at2"/>
<keyword evidence="4 8" id="KW-0472">Membrane</keyword>
<evidence type="ECO:0000256" key="8">
    <source>
        <dbReference type="SAM" id="Phobius"/>
    </source>
</evidence>
<dbReference type="InterPro" id="IPR047347">
    <property type="entry name" value="YvaQ-like_sensor"/>
</dbReference>
<evidence type="ECO:0000259" key="10">
    <source>
        <dbReference type="PROSITE" id="PS50885"/>
    </source>
</evidence>
<dbReference type="Pfam" id="PF00015">
    <property type="entry name" value="MCPsignal"/>
    <property type="match status" value="1"/>
</dbReference>
<evidence type="ECO:0000256" key="3">
    <source>
        <dbReference type="ARBA" id="ARBA00022989"/>
    </source>
</evidence>
<feature type="domain" description="HAMP" evidence="10">
    <location>
        <begin position="227"/>
        <end position="272"/>
    </location>
</feature>
<proteinExistence type="inferred from homology"/>
<evidence type="ECO:0000256" key="5">
    <source>
        <dbReference type="ARBA" id="ARBA00023224"/>
    </source>
</evidence>
<dbReference type="GO" id="GO:0006935">
    <property type="term" value="P:chemotaxis"/>
    <property type="evidence" value="ECO:0007669"/>
    <property type="project" value="InterPro"/>
</dbReference>
<dbReference type="GO" id="GO:0004888">
    <property type="term" value="F:transmembrane signaling receptor activity"/>
    <property type="evidence" value="ECO:0007669"/>
    <property type="project" value="InterPro"/>
</dbReference>
<sequence>MKTPISLSARIGLGFAAIVSLLVIITAVGIQRVGFIDSTLDDVNQNVAKVQRYAIDFRGSVHNRAIAIRDAVLVNNQSDLERHLGEVSQLQHAYSEAASAMEELFQGAHVSAQEHALLQRIKEIEKQSLEMTTALIALRRSGDIPGAQALLLNQTALAYSEWLERINALIDYEEASIKSHLAAVQATASQFRGLMMLATAIALLLSIWLSFVIIRFVTSTLGAEPADVARAIQRLAAGELQQSITTRYPNSVMGMLHTALNRLADTMAQVREAAREVTDSSTQLSYTSASNNEHISVQTQEAEQVATAVTEMAATAGVVSGYGSQAADAAGKATREVEHGNQLVAGTTQAIGQLASSLTETTRTVEQVAAQSEQIETVIEVINSIASQTNLLALNAAIEAARAGEQGRGFAVVADEVRSLATRTQQSTQDIRKMISALQNGTDTAVQTMRDSCELASHTVQQTELAQEALSRISREVSAINHMNAQIASASLQQSTVAEGVAININRIHGSTVQSARGSHQVAQASQELNRLADRLAGKVAFFDAAK</sequence>
<dbReference type="InterPro" id="IPR024478">
    <property type="entry name" value="HlyB_4HB_MCP"/>
</dbReference>
<dbReference type="EMBL" id="FNBM01000009">
    <property type="protein sequence ID" value="SDG29430.1"/>
    <property type="molecule type" value="Genomic_DNA"/>
</dbReference>
<dbReference type="SUPFAM" id="SSF58104">
    <property type="entry name" value="Methyl-accepting chemotaxis protein (MCP) signaling domain"/>
    <property type="match status" value="1"/>
</dbReference>
<dbReference type="Gene3D" id="1.10.287.950">
    <property type="entry name" value="Methyl-accepting chemotaxis protein"/>
    <property type="match status" value="1"/>
</dbReference>
<evidence type="ECO:0000256" key="6">
    <source>
        <dbReference type="ARBA" id="ARBA00029447"/>
    </source>
</evidence>
<evidence type="ECO:0000313" key="12">
    <source>
        <dbReference type="Proteomes" id="UP000243378"/>
    </source>
</evidence>
<comment type="similarity">
    <text evidence="6">Belongs to the methyl-accepting chemotaxis (MCP) protein family.</text>
</comment>
<evidence type="ECO:0000256" key="1">
    <source>
        <dbReference type="ARBA" id="ARBA00004141"/>
    </source>
</evidence>
<dbReference type="InterPro" id="IPR004090">
    <property type="entry name" value="Chemotax_Me-accpt_rcpt"/>
</dbReference>
<feature type="transmembrane region" description="Helical" evidence="8">
    <location>
        <begin position="12"/>
        <end position="30"/>
    </location>
</feature>
<dbReference type="PROSITE" id="PS50885">
    <property type="entry name" value="HAMP"/>
    <property type="match status" value="1"/>
</dbReference>
<dbReference type="CDD" id="cd19411">
    <property type="entry name" value="MCP2201-like_sensor"/>
    <property type="match status" value="1"/>
</dbReference>
<dbReference type="PROSITE" id="PS50111">
    <property type="entry name" value="CHEMOTAXIS_TRANSDUC_2"/>
    <property type="match status" value="1"/>
</dbReference>
<keyword evidence="3 8" id="KW-1133">Transmembrane helix</keyword>
<dbReference type="InterPro" id="IPR004089">
    <property type="entry name" value="MCPsignal_dom"/>
</dbReference>
<dbReference type="SMART" id="SM00283">
    <property type="entry name" value="MA"/>
    <property type="match status" value="1"/>
</dbReference>
<evidence type="ECO:0000256" key="2">
    <source>
        <dbReference type="ARBA" id="ARBA00022692"/>
    </source>
</evidence>
<dbReference type="GO" id="GO:0007165">
    <property type="term" value="P:signal transduction"/>
    <property type="evidence" value="ECO:0007669"/>
    <property type="project" value="UniProtKB-KW"/>
</dbReference>
<dbReference type="STRING" id="640205.SAMN05216381_3612"/>
<gene>
    <name evidence="11" type="ORF">SAMN05216381_3612</name>
</gene>
<accession>A0A1G7T4A4</accession>
<dbReference type="AlphaFoldDB" id="A0A1G7T4A4"/>
<evidence type="ECO:0000313" key="11">
    <source>
        <dbReference type="EMBL" id="SDG29430.1"/>
    </source>
</evidence>
<dbReference type="PANTHER" id="PTHR32089:SF112">
    <property type="entry name" value="LYSOZYME-LIKE PROTEIN-RELATED"/>
    <property type="match status" value="1"/>
</dbReference>
<dbReference type="FunFam" id="1.10.287.950:FF:000001">
    <property type="entry name" value="Methyl-accepting chemotaxis sensory transducer"/>
    <property type="match status" value="1"/>
</dbReference>
<dbReference type="Gene3D" id="6.10.340.10">
    <property type="match status" value="1"/>
</dbReference>
<dbReference type="PRINTS" id="PR00260">
    <property type="entry name" value="CHEMTRNSDUCR"/>
</dbReference>
<feature type="domain" description="Methyl-accepting transducer" evidence="9">
    <location>
        <begin position="273"/>
        <end position="509"/>
    </location>
</feature>
<dbReference type="Proteomes" id="UP000243378">
    <property type="component" value="Unassembled WGS sequence"/>
</dbReference>
<reference evidence="11 12" key="1">
    <citation type="submission" date="2016-10" db="EMBL/GenBank/DDBJ databases">
        <authorList>
            <person name="de Groot N.N."/>
        </authorList>
    </citation>
    <scope>NUCLEOTIDE SEQUENCE [LARGE SCALE GENOMIC DNA]</scope>
    <source>
        <strain evidence="11 12">LMG 25475</strain>
    </source>
</reference>
<evidence type="ECO:0000256" key="7">
    <source>
        <dbReference type="PROSITE-ProRule" id="PRU00284"/>
    </source>
</evidence>
<evidence type="ECO:0000256" key="4">
    <source>
        <dbReference type="ARBA" id="ARBA00023136"/>
    </source>
</evidence>
<keyword evidence="5 7" id="KW-0807">Transducer</keyword>
<keyword evidence="2 8" id="KW-0812">Transmembrane</keyword>
<evidence type="ECO:0000259" key="9">
    <source>
        <dbReference type="PROSITE" id="PS50111"/>
    </source>
</evidence>
<dbReference type="InterPro" id="IPR003660">
    <property type="entry name" value="HAMP_dom"/>
</dbReference>